<gene>
    <name evidence="1" type="ORF">DQ392_31625</name>
</gene>
<comment type="caution">
    <text evidence="1">The sequence shown here is derived from an EMBL/GenBank/DDBJ whole genome shotgun (WGS) entry which is preliminary data.</text>
</comment>
<accession>A0A367E6I7</accession>
<organism evidence="1 2">
    <name type="scientific">Streptomyces reniochalinae</name>
    <dbReference type="NCBI Taxonomy" id="2250578"/>
    <lineage>
        <taxon>Bacteria</taxon>
        <taxon>Bacillati</taxon>
        <taxon>Actinomycetota</taxon>
        <taxon>Actinomycetes</taxon>
        <taxon>Kitasatosporales</taxon>
        <taxon>Streptomycetaceae</taxon>
        <taxon>Streptomyces</taxon>
    </lineage>
</organism>
<keyword evidence="2" id="KW-1185">Reference proteome</keyword>
<evidence type="ECO:0000313" key="2">
    <source>
        <dbReference type="Proteomes" id="UP000253507"/>
    </source>
</evidence>
<sequence>MNPPRLPFDPELEAVLAALADQFPSSMTAEMIPLLRESDVRTMTDEQLAASDLTRRDVTIPGFRGDAGCWMTGS</sequence>
<name>A0A367E6I7_9ACTN</name>
<dbReference type="EMBL" id="QOIM01000049">
    <property type="protein sequence ID" value="RCG13664.1"/>
    <property type="molecule type" value="Genomic_DNA"/>
</dbReference>
<protein>
    <submittedName>
        <fullName evidence="1">Uncharacterized protein</fullName>
    </submittedName>
</protein>
<proteinExistence type="predicted"/>
<evidence type="ECO:0000313" key="1">
    <source>
        <dbReference type="EMBL" id="RCG13664.1"/>
    </source>
</evidence>
<reference evidence="1 2" key="1">
    <citation type="submission" date="2018-06" db="EMBL/GenBank/DDBJ databases">
        <title>Streptomyces reniochalinae sp. nov. and Streptomyces diacarnus sp. nov. from marine sponges.</title>
        <authorList>
            <person name="Li L."/>
        </authorList>
    </citation>
    <scope>NUCLEOTIDE SEQUENCE [LARGE SCALE GENOMIC DNA]</scope>
    <source>
        <strain evidence="1 2">LHW50302</strain>
    </source>
</reference>
<dbReference type="AlphaFoldDB" id="A0A367E6I7"/>
<dbReference type="Proteomes" id="UP000253507">
    <property type="component" value="Unassembled WGS sequence"/>
</dbReference>